<dbReference type="PANTHER" id="PTHR42715:SF3">
    <property type="entry name" value="BETA-GLUCOSIDASE B-RELATED"/>
    <property type="match status" value="1"/>
</dbReference>
<dbReference type="InterPro" id="IPR002772">
    <property type="entry name" value="Glyco_hydro_3_C"/>
</dbReference>
<dbReference type="EMBL" id="MCHX01000114">
    <property type="protein sequence ID" value="OFJ50545.1"/>
    <property type="molecule type" value="Genomic_DNA"/>
</dbReference>
<comment type="caution">
    <text evidence="4">The sequence shown here is derived from an EMBL/GenBank/DDBJ whole genome shotgun (WGS) entry which is preliminary data.</text>
</comment>
<dbReference type="Gene3D" id="3.40.50.1700">
    <property type="entry name" value="Glycoside hydrolase family 3 C-terminal domain"/>
    <property type="match status" value="1"/>
</dbReference>
<dbReference type="InterPro" id="IPR036962">
    <property type="entry name" value="Glyco_hydro_3_N_sf"/>
</dbReference>
<dbReference type="Gene3D" id="3.20.20.300">
    <property type="entry name" value="Glycoside hydrolase, family 3, N-terminal domain"/>
    <property type="match status" value="1"/>
</dbReference>
<dbReference type="SUPFAM" id="SSF51445">
    <property type="entry name" value="(Trans)glycosidases"/>
    <property type="match status" value="1"/>
</dbReference>
<dbReference type="Gene3D" id="2.60.40.10">
    <property type="entry name" value="Immunoglobulins"/>
    <property type="match status" value="1"/>
</dbReference>
<evidence type="ECO:0000256" key="1">
    <source>
        <dbReference type="ARBA" id="ARBA00005336"/>
    </source>
</evidence>
<organism evidence="4 5">
    <name type="scientific">Mycolicibacterium grossiae</name>
    <dbReference type="NCBI Taxonomy" id="1552759"/>
    <lineage>
        <taxon>Bacteria</taxon>
        <taxon>Bacillati</taxon>
        <taxon>Actinomycetota</taxon>
        <taxon>Actinomycetes</taxon>
        <taxon>Mycobacteriales</taxon>
        <taxon>Mycobacteriaceae</taxon>
        <taxon>Mycolicibacterium</taxon>
    </lineage>
</organism>
<dbReference type="SMART" id="SM01217">
    <property type="entry name" value="Fn3_like"/>
    <property type="match status" value="1"/>
</dbReference>
<sequence length="712" mass="75684">MPETPFAAAVDEVRRGDTSADDAAAALADLLTDDELLWLLDGDRTLLETFRGAGSGFPAVTAGRIDRVGIPGLRFTDGPRGVAIGPSTSFPVAIARAATWDVDVERRVAAAIGAEARALGATLWGGLCVNVAPFPGWGRAQESYGEDPLLLGEMGAAATTGARPWVITSVKHFALNSMEEARFTVDVRVAEDVLHERYLPHFRRTVEAGVDSVMSAYNSVNGAWAGENRHLLTEVLRGLWGFRGFVHTDWVWGLRHPVASVAAGQDVEMPARQQRAATLPAALRSGALARADVRRAAVRILRTQLDFTARARPTPPRSVVAGAEHRTLAREVAHRATVLLRNDRVDGTPLLPLGADTTRIAVLGRLADEANLGDTGSSRVRAPSTASVLDGLRERLGERVVTAPADASPTRAAALARDADVAVVVVGLTPKDEGEALIAPGADTMRLLGGVLRWPLVARAASALFDVSQRWWTFGGDRSDLRLHDEDVAVIRAVASANPRTVVVVIGGGTVVVDPWDRDVAALLLAWYPGMEGGRALADVLFGDAEPAGRLPVVVPRRQAHVPQPNWRATTVDYDRWWGQRKLDHDGVAAAYPLGFGLGYTTFAVDDLSLGDVDGERVDATVTVTNTGGRAGRHVVQLYAVRDVDGRPVHHLVGFTSVALAAGERATVTVGCSLRPLQRWTPDGFVLPAGEVTVAAGGHAGDPGAVRRPLSL</sequence>
<dbReference type="InterPro" id="IPR013783">
    <property type="entry name" value="Ig-like_fold"/>
</dbReference>
<gene>
    <name evidence="4" type="ORF">BEL07_27655</name>
</gene>
<dbReference type="InterPro" id="IPR001764">
    <property type="entry name" value="Glyco_hydro_3_N"/>
</dbReference>
<dbReference type="PRINTS" id="PR00133">
    <property type="entry name" value="GLHYDRLASE3"/>
</dbReference>
<dbReference type="GO" id="GO:0008422">
    <property type="term" value="F:beta-glucosidase activity"/>
    <property type="evidence" value="ECO:0007669"/>
    <property type="project" value="TreeGrafter"/>
</dbReference>
<protein>
    <submittedName>
        <fullName evidence="4">Beta-glucosidase</fullName>
    </submittedName>
</protein>
<dbReference type="GO" id="GO:0009251">
    <property type="term" value="P:glucan catabolic process"/>
    <property type="evidence" value="ECO:0007669"/>
    <property type="project" value="TreeGrafter"/>
</dbReference>
<dbReference type="Proteomes" id="UP000178953">
    <property type="component" value="Unassembled WGS sequence"/>
</dbReference>
<dbReference type="InterPro" id="IPR026891">
    <property type="entry name" value="Fn3-like"/>
</dbReference>
<evidence type="ECO:0000313" key="4">
    <source>
        <dbReference type="EMBL" id="OFJ50545.1"/>
    </source>
</evidence>
<name>A0A1E8PW56_9MYCO</name>
<dbReference type="InterPro" id="IPR017853">
    <property type="entry name" value="GH"/>
</dbReference>
<dbReference type="AlphaFoldDB" id="A0A1E8PW56"/>
<evidence type="ECO:0000256" key="2">
    <source>
        <dbReference type="ARBA" id="ARBA00022801"/>
    </source>
</evidence>
<dbReference type="Pfam" id="PF00933">
    <property type="entry name" value="Glyco_hydro_3"/>
    <property type="match status" value="1"/>
</dbReference>
<evidence type="ECO:0000259" key="3">
    <source>
        <dbReference type="SMART" id="SM01217"/>
    </source>
</evidence>
<dbReference type="InterPro" id="IPR050288">
    <property type="entry name" value="Cellulose_deg_GH3"/>
</dbReference>
<proteinExistence type="inferred from homology"/>
<dbReference type="InterPro" id="IPR036881">
    <property type="entry name" value="Glyco_hydro_3_C_sf"/>
</dbReference>
<dbReference type="SUPFAM" id="SSF52279">
    <property type="entry name" value="Beta-D-glucan exohydrolase, C-terminal domain"/>
    <property type="match status" value="1"/>
</dbReference>
<reference evidence="4 5" key="1">
    <citation type="submission" date="2016-09" db="EMBL/GenBank/DDBJ databases">
        <title>genome sequence of Mycobacterium sp. 739 SCH.</title>
        <authorList>
            <person name="Greninger A.L."/>
            <person name="Qin X."/>
            <person name="Jerome K."/>
            <person name="Vora S."/>
            <person name="Quinn K."/>
        </authorList>
    </citation>
    <scope>NUCLEOTIDE SEQUENCE [LARGE SCALE GENOMIC DNA]</scope>
    <source>
        <strain evidence="4 5">SCH</strain>
    </source>
</reference>
<keyword evidence="5" id="KW-1185">Reference proteome</keyword>
<dbReference type="Pfam" id="PF01915">
    <property type="entry name" value="Glyco_hydro_3_C"/>
    <property type="match status" value="1"/>
</dbReference>
<keyword evidence="2" id="KW-0378">Hydrolase</keyword>
<dbReference type="OrthoDB" id="3187421at2"/>
<dbReference type="RefSeq" id="WP_070356232.1">
    <property type="nucleotide sequence ID" value="NZ_CP043474.1"/>
</dbReference>
<comment type="similarity">
    <text evidence="1">Belongs to the glycosyl hydrolase 3 family.</text>
</comment>
<feature type="domain" description="Fibronectin type III-like" evidence="3">
    <location>
        <begin position="634"/>
        <end position="700"/>
    </location>
</feature>
<accession>A0A1E8PW56</accession>
<evidence type="ECO:0000313" key="5">
    <source>
        <dbReference type="Proteomes" id="UP000178953"/>
    </source>
</evidence>
<dbReference type="PANTHER" id="PTHR42715">
    <property type="entry name" value="BETA-GLUCOSIDASE"/>
    <property type="match status" value="1"/>
</dbReference>
<dbReference type="Pfam" id="PF14310">
    <property type="entry name" value="Fn3-like"/>
    <property type="match status" value="1"/>
</dbReference>